<dbReference type="InterPro" id="IPR001611">
    <property type="entry name" value="Leu-rich_rpt"/>
</dbReference>
<evidence type="ECO:0000256" key="1">
    <source>
        <dbReference type="ARBA" id="ARBA00022614"/>
    </source>
</evidence>
<dbReference type="STRING" id="5762.D2V255"/>
<dbReference type="RefSeq" id="XP_002681738.1">
    <property type="nucleotide sequence ID" value="XM_002681692.1"/>
</dbReference>
<keyword evidence="4" id="KW-1185">Reference proteome</keyword>
<dbReference type="Gene3D" id="3.80.10.10">
    <property type="entry name" value="Ribonuclease Inhibitor"/>
    <property type="match status" value="1"/>
</dbReference>
<dbReference type="SMART" id="SM00369">
    <property type="entry name" value="LRR_TYP"/>
    <property type="match status" value="4"/>
</dbReference>
<keyword evidence="1" id="KW-0433">Leucine-rich repeat</keyword>
<gene>
    <name evidence="3" type="ORF">NAEGRDRAFT_30460</name>
</gene>
<reference evidence="3 4" key="1">
    <citation type="journal article" date="2010" name="Cell">
        <title>The genome of Naegleria gruberi illuminates early eukaryotic versatility.</title>
        <authorList>
            <person name="Fritz-Laylin L.K."/>
            <person name="Prochnik S.E."/>
            <person name="Ginger M.L."/>
            <person name="Dacks J.B."/>
            <person name="Carpenter M.L."/>
            <person name="Field M.C."/>
            <person name="Kuo A."/>
            <person name="Paredez A."/>
            <person name="Chapman J."/>
            <person name="Pham J."/>
            <person name="Shu S."/>
            <person name="Neupane R."/>
            <person name="Cipriano M."/>
            <person name="Mancuso J."/>
            <person name="Tu H."/>
            <person name="Salamov A."/>
            <person name="Lindquist E."/>
            <person name="Shapiro H."/>
            <person name="Lucas S."/>
            <person name="Grigoriev I.V."/>
            <person name="Cande W.Z."/>
            <person name="Fulton C."/>
            <person name="Rokhsar D.S."/>
            <person name="Dawson S.C."/>
        </authorList>
    </citation>
    <scope>NUCLEOTIDE SEQUENCE [LARGE SCALE GENOMIC DNA]</scope>
    <source>
        <strain evidence="3 4">NEG-M</strain>
    </source>
</reference>
<dbReference type="GO" id="GO:0005737">
    <property type="term" value="C:cytoplasm"/>
    <property type="evidence" value="ECO:0007669"/>
    <property type="project" value="TreeGrafter"/>
</dbReference>
<dbReference type="InterPro" id="IPR050216">
    <property type="entry name" value="LRR_domain-containing"/>
</dbReference>
<dbReference type="KEGG" id="ngr:NAEGRDRAFT_30460"/>
<dbReference type="Proteomes" id="UP000006671">
    <property type="component" value="Unassembled WGS sequence"/>
</dbReference>
<evidence type="ECO:0000256" key="2">
    <source>
        <dbReference type="ARBA" id="ARBA00022737"/>
    </source>
</evidence>
<sequence length="153" mass="17604">MQDYIKIDQHLNAIWELNVGQNVLSAVPNCLSIFSRVERLLLNDNQIQEIKKEESWKNLYNCRLISLDNNLISALPLQGNPFPVHSLSRLILSNNQLSSLPSYIGECVNLVELDVSGNQLITVPRELENCKRLMRLYLQNNPIFCLPFELQNL</sequence>
<organism evidence="4">
    <name type="scientific">Naegleria gruberi</name>
    <name type="common">Amoeba</name>
    <dbReference type="NCBI Taxonomy" id="5762"/>
    <lineage>
        <taxon>Eukaryota</taxon>
        <taxon>Discoba</taxon>
        <taxon>Heterolobosea</taxon>
        <taxon>Tetramitia</taxon>
        <taxon>Eutetramitia</taxon>
        <taxon>Vahlkampfiidae</taxon>
        <taxon>Naegleria</taxon>
    </lineage>
</organism>
<dbReference type="EMBL" id="GG738849">
    <property type="protein sequence ID" value="EFC48994.1"/>
    <property type="molecule type" value="Genomic_DNA"/>
</dbReference>
<dbReference type="InterPro" id="IPR032675">
    <property type="entry name" value="LRR_dom_sf"/>
</dbReference>
<dbReference type="OrthoDB" id="2187496at2759"/>
<dbReference type="AlphaFoldDB" id="D2V255"/>
<feature type="non-terminal residue" evidence="3">
    <location>
        <position position="153"/>
    </location>
</feature>
<dbReference type="PANTHER" id="PTHR48051:SF1">
    <property type="entry name" value="RAS SUPPRESSOR PROTEIN 1"/>
    <property type="match status" value="1"/>
</dbReference>
<dbReference type="InterPro" id="IPR003591">
    <property type="entry name" value="Leu-rich_rpt_typical-subtyp"/>
</dbReference>
<dbReference type="GeneID" id="8861369"/>
<dbReference type="InParanoid" id="D2V255"/>
<proteinExistence type="predicted"/>
<dbReference type="VEuPathDB" id="AmoebaDB:NAEGRDRAFT_30460"/>
<dbReference type="SUPFAM" id="SSF52075">
    <property type="entry name" value="Outer arm dynein light chain 1"/>
    <property type="match status" value="1"/>
</dbReference>
<name>D2V255_NAEGR</name>
<dbReference type="PANTHER" id="PTHR48051">
    <property type="match status" value="1"/>
</dbReference>
<dbReference type="OMA" id="REICGME"/>
<dbReference type="eggNOG" id="KOG0619">
    <property type="taxonomic scope" value="Eukaryota"/>
</dbReference>
<protein>
    <submittedName>
        <fullName evidence="3">Predicted protein</fullName>
    </submittedName>
</protein>
<keyword evidence="2" id="KW-0677">Repeat</keyword>
<evidence type="ECO:0000313" key="3">
    <source>
        <dbReference type="EMBL" id="EFC48994.1"/>
    </source>
</evidence>
<dbReference type="PROSITE" id="PS51450">
    <property type="entry name" value="LRR"/>
    <property type="match status" value="1"/>
</dbReference>
<accession>D2V255</accession>
<dbReference type="Pfam" id="PF13855">
    <property type="entry name" value="LRR_8"/>
    <property type="match status" value="1"/>
</dbReference>
<evidence type="ECO:0000313" key="4">
    <source>
        <dbReference type="Proteomes" id="UP000006671"/>
    </source>
</evidence>